<evidence type="ECO:0008006" key="5">
    <source>
        <dbReference type="Google" id="ProtNLM"/>
    </source>
</evidence>
<dbReference type="OrthoDB" id="268061at2"/>
<evidence type="ECO:0000313" key="3">
    <source>
        <dbReference type="EMBL" id="TWT46551.1"/>
    </source>
</evidence>
<dbReference type="RefSeq" id="WP_146573159.1">
    <property type="nucleotide sequence ID" value="NZ_SJPH01000003.1"/>
</dbReference>
<proteinExistence type="predicted"/>
<organism evidence="3 4">
    <name type="scientific">Botrimarina hoheduenensis</name>
    <dbReference type="NCBI Taxonomy" id="2528000"/>
    <lineage>
        <taxon>Bacteria</taxon>
        <taxon>Pseudomonadati</taxon>
        <taxon>Planctomycetota</taxon>
        <taxon>Planctomycetia</taxon>
        <taxon>Pirellulales</taxon>
        <taxon>Lacipirellulaceae</taxon>
        <taxon>Botrimarina</taxon>
    </lineage>
</organism>
<feature type="transmembrane region" description="Helical" evidence="2">
    <location>
        <begin position="104"/>
        <end position="127"/>
    </location>
</feature>
<keyword evidence="2" id="KW-0812">Transmembrane</keyword>
<reference evidence="3 4" key="1">
    <citation type="submission" date="2019-02" db="EMBL/GenBank/DDBJ databases">
        <title>Deep-cultivation of Planctomycetes and their phenomic and genomic characterization uncovers novel biology.</title>
        <authorList>
            <person name="Wiegand S."/>
            <person name="Jogler M."/>
            <person name="Boedeker C."/>
            <person name="Pinto D."/>
            <person name="Vollmers J."/>
            <person name="Rivas-Marin E."/>
            <person name="Kohn T."/>
            <person name="Peeters S.H."/>
            <person name="Heuer A."/>
            <person name="Rast P."/>
            <person name="Oberbeckmann S."/>
            <person name="Bunk B."/>
            <person name="Jeske O."/>
            <person name="Meyerdierks A."/>
            <person name="Storesund J.E."/>
            <person name="Kallscheuer N."/>
            <person name="Luecker S."/>
            <person name="Lage O.M."/>
            <person name="Pohl T."/>
            <person name="Merkel B.J."/>
            <person name="Hornburger P."/>
            <person name="Mueller R.-W."/>
            <person name="Bruemmer F."/>
            <person name="Labrenz M."/>
            <person name="Spormann A.M."/>
            <person name="Op Den Camp H."/>
            <person name="Overmann J."/>
            <person name="Amann R."/>
            <person name="Jetten M.S.M."/>
            <person name="Mascher T."/>
            <person name="Medema M.H."/>
            <person name="Devos D.P."/>
            <person name="Kaster A.-K."/>
            <person name="Ovreas L."/>
            <person name="Rohde M."/>
            <person name="Galperin M.Y."/>
            <person name="Jogler C."/>
        </authorList>
    </citation>
    <scope>NUCLEOTIDE SEQUENCE [LARGE SCALE GENOMIC DNA]</scope>
    <source>
        <strain evidence="3 4">Pla111</strain>
    </source>
</reference>
<keyword evidence="4" id="KW-1185">Reference proteome</keyword>
<sequence>MIDPREHDGRSSSADPLLHERLVAYLDRELPLAEAEAIEAEIAANEAARIKLEGLDRVWRALDALPVEKTDADFTRTTLALAAGTGITNTSAGASRFGSLKRGLLPLIWPAIAGFGALAVVWLAAWVPQQRTLKALPLALAADALQQFESLDYLETLAQITPELALAAKDPVIAAEADDWLTVNQMTRSERLAWLTTLDSSRRDAIAKRVASYQTDSRNAERIAERHAELVASEDAERLAGYAAAYYAYAESLSAAERAELRELSPEQRARRVAKKLRRWRLERTLTLAPGERAALASHLRDVVRSETFTQARENAFARRGPRTAPPELRRVIDARLDSAPAAALSRVGQATLRATPVRAPARDDRRNRGDMLWLMIGNAFRESWPAVEEEIVTGLPERLRVALEEASLTGRERTEAVLAILGQAASEDTPDDQREQFESLSNEQLAEYLALPSNTMMDRLTDDWGAQMGVTTEDTVERGFFERGPQERGPRGPAEPAGREGFRRFGPPQPPPSRELSPEGRPRRGRPEQPEPPQR</sequence>
<gene>
    <name evidence="3" type="ORF">Pla111_16470</name>
</gene>
<keyword evidence="2" id="KW-1133">Transmembrane helix</keyword>
<dbReference type="EMBL" id="SJPH01000003">
    <property type="protein sequence ID" value="TWT46551.1"/>
    <property type="molecule type" value="Genomic_DNA"/>
</dbReference>
<dbReference type="Proteomes" id="UP000318995">
    <property type="component" value="Unassembled WGS sequence"/>
</dbReference>
<evidence type="ECO:0000313" key="4">
    <source>
        <dbReference type="Proteomes" id="UP000318995"/>
    </source>
</evidence>
<protein>
    <recommendedName>
        <fullName evidence="5">Zinc-finger domain-containing protein</fullName>
    </recommendedName>
</protein>
<comment type="caution">
    <text evidence="3">The sequence shown here is derived from an EMBL/GenBank/DDBJ whole genome shotgun (WGS) entry which is preliminary data.</text>
</comment>
<evidence type="ECO:0000256" key="1">
    <source>
        <dbReference type="SAM" id="MobiDB-lite"/>
    </source>
</evidence>
<keyword evidence="2" id="KW-0472">Membrane</keyword>
<name>A0A5C5W964_9BACT</name>
<feature type="compositionally biased region" description="Basic and acidic residues" evidence="1">
    <location>
        <begin position="481"/>
        <end position="491"/>
    </location>
</feature>
<feature type="region of interest" description="Disordered" evidence="1">
    <location>
        <begin position="481"/>
        <end position="536"/>
    </location>
</feature>
<evidence type="ECO:0000256" key="2">
    <source>
        <dbReference type="SAM" id="Phobius"/>
    </source>
</evidence>
<dbReference type="AlphaFoldDB" id="A0A5C5W964"/>
<feature type="compositionally biased region" description="Basic and acidic residues" evidence="1">
    <location>
        <begin position="517"/>
        <end position="536"/>
    </location>
</feature>
<accession>A0A5C5W964</accession>